<keyword evidence="1" id="KW-0167">Capsid protein</keyword>
<dbReference type="PANTHER" id="PTHR39179">
    <property type="entry name" value="SPORE COAT PROTEIN I"/>
    <property type="match status" value="1"/>
</dbReference>
<keyword evidence="2" id="KW-1185">Reference proteome</keyword>
<evidence type="ECO:0000313" key="1">
    <source>
        <dbReference type="EMBL" id="WXB92446.1"/>
    </source>
</evidence>
<reference evidence="1 2" key="1">
    <citation type="submission" date="2024-02" db="EMBL/GenBank/DDBJ databases">
        <title>Seven novel Bacillus-like species.</title>
        <authorList>
            <person name="Liu G."/>
        </authorList>
    </citation>
    <scope>NUCLEOTIDE SEQUENCE [LARGE SCALE GENOMIC DNA]</scope>
    <source>
        <strain evidence="1 2">FJAT-52991</strain>
    </source>
</reference>
<organism evidence="1 2">
    <name type="scientific">Bacillus kandeliae</name>
    <dbReference type="NCBI Taxonomy" id="3129297"/>
    <lineage>
        <taxon>Bacteria</taxon>
        <taxon>Bacillati</taxon>
        <taxon>Bacillota</taxon>
        <taxon>Bacilli</taxon>
        <taxon>Bacillales</taxon>
        <taxon>Bacillaceae</taxon>
        <taxon>Bacillus</taxon>
    </lineage>
</organism>
<dbReference type="InterPro" id="IPR047175">
    <property type="entry name" value="CotS-like"/>
</dbReference>
<dbReference type="InterPro" id="IPR014254">
    <property type="entry name" value="Spore_coat_YutH"/>
</dbReference>
<name>A0ABZ2N4Y5_9BACI</name>
<dbReference type="InterPro" id="IPR011009">
    <property type="entry name" value="Kinase-like_dom_sf"/>
</dbReference>
<dbReference type="PANTHER" id="PTHR39179:SF2">
    <property type="entry name" value="ENDOSPORE COAT-ASSOCIATED PROTEIN YUTH"/>
    <property type="match status" value="1"/>
</dbReference>
<protein>
    <submittedName>
        <fullName evidence="1">Spore coat protein YutH</fullName>
    </submittedName>
</protein>
<dbReference type="NCBIfam" id="TIGR02905">
    <property type="entry name" value="spore_yutH"/>
    <property type="match status" value="1"/>
</dbReference>
<proteinExistence type="predicted"/>
<dbReference type="SUPFAM" id="SSF56112">
    <property type="entry name" value="Protein kinase-like (PK-like)"/>
    <property type="match status" value="1"/>
</dbReference>
<evidence type="ECO:0000313" key="2">
    <source>
        <dbReference type="Proteomes" id="UP001387364"/>
    </source>
</evidence>
<dbReference type="Gene3D" id="3.90.1200.10">
    <property type="match status" value="1"/>
</dbReference>
<keyword evidence="1" id="KW-0946">Virion</keyword>
<dbReference type="RefSeq" id="WP_338750954.1">
    <property type="nucleotide sequence ID" value="NZ_CP147404.1"/>
</dbReference>
<accession>A0ABZ2N4Y5</accession>
<dbReference type="EMBL" id="CP147404">
    <property type="protein sequence ID" value="WXB92446.1"/>
    <property type="molecule type" value="Genomic_DNA"/>
</dbReference>
<dbReference type="Proteomes" id="UP001387364">
    <property type="component" value="Chromosome"/>
</dbReference>
<gene>
    <name evidence="1" type="primary">yutH</name>
    <name evidence="1" type="ORF">WDJ61_14590</name>
</gene>
<sequence length="331" mass="39292">MEGKELLQKHFRITPERMVNGRYYESEGFLYSIVDVTNMEQEYLLELHQMSQHLMRQGDRKVAVFIPSVSGAFLVTEDKRDVVLLGSSQVHSRSQAIGTKLARFHRRGRSLRNELKVTSQLGLWRERWEQEIDRLEKSISGLIEKGVDNEFAMMMIDSFPYYMGLSENAIQYVVDTEMDETPGATDYGTICHHSFHTKLWSNRDFIHHPFDWVYDHPVRDVAEWIRSSYWEGSLLYRSNFGQFLQEYQQAEPLSPFAWRLIYARLLFPTHYFDCSRAYFSSRSLHEKKEKEEQLKKYMKNTTEYEHFLASFYELAFVPASRLKIPDITWLK</sequence>